<feature type="compositionally biased region" description="Low complexity" evidence="1">
    <location>
        <begin position="435"/>
        <end position="448"/>
    </location>
</feature>
<dbReference type="Proteomes" id="UP000054408">
    <property type="component" value="Unassembled WGS sequence"/>
</dbReference>
<feature type="region of interest" description="Disordered" evidence="1">
    <location>
        <begin position="270"/>
        <end position="301"/>
    </location>
</feature>
<feature type="region of interest" description="Disordered" evidence="1">
    <location>
        <begin position="316"/>
        <end position="452"/>
    </location>
</feature>
<evidence type="ECO:0000256" key="1">
    <source>
        <dbReference type="SAM" id="MobiDB-lite"/>
    </source>
</evidence>
<feature type="region of interest" description="Disordered" evidence="1">
    <location>
        <begin position="102"/>
        <end position="250"/>
    </location>
</feature>
<gene>
    <name evidence="2" type="ORF">AMSG_02554</name>
</gene>
<evidence type="ECO:0000313" key="3">
    <source>
        <dbReference type="Proteomes" id="UP000054408"/>
    </source>
</evidence>
<dbReference type="GeneID" id="25562225"/>
<evidence type="ECO:0000313" key="2">
    <source>
        <dbReference type="EMBL" id="KNC47532.1"/>
    </source>
</evidence>
<accession>A0A0L0D580</accession>
<feature type="compositionally biased region" description="Polar residues" evidence="1">
    <location>
        <begin position="366"/>
        <end position="380"/>
    </location>
</feature>
<dbReference type="EMBL" id="GL349447">
    <property type="protein sequence ID" value="KNC47532.1"/>
    <property type="molecule type" value="Genomic_DNA"/>
</dbReference>
<feature type="compositionally biased region" description="Basic residues" evidence="1">
    <location>
        <begin position="156"/>
        <end position="188"/>
    </location>
</feature>
<keyword evidence="3" id="KW-1185">Reference proteome</keyword>
<feature type="compositionally biased region" description="Basic and acidic residues" evidence="1">
    <location>
        <begin position="141"/>
        <end position="154"/>
    </location>
</feature>
<proteinExistence type="predicted"/>
<feature type="compositionally biased region" description="Gly residues" evidence="1">
    <location>
        <begin position="123"/>
        <end position="132"/>
    </location>
</feature>
<feature type="compositionally biased region" description="Basic and acidic residues" evidence="1">
    <location>
        <begin position="231"/>
        <end position="249"/>
    </location>
</feature>
<sequence length="532" mass="57125">MQNFTAEASSVIQAVTGSRVVLDPSMTRGKRLWMRALEAVRRNRKKDGWAATLFSEQFKALRDRARSKRLAELEAQSATAKKRIPRRDALDALVDVLETELTKQRRHRVDLPAHGQGSEADGGTAGGGGGGADDTPSFDRYSGERLRGRGDGRGRGSGRGRGRGRGRGSGRRHGGAHTRLLSSKRGKRQSGDEMLEPGERRKRNMQRRVASIASVDPMAAARAASKRARKRLAEAARAREEAESREKQVKNSISAAARFAEARAEQAAERAATTVEAETVEAETVEAKTPAAGGAVRSRATERRGSLFALTPVVSNIHHDPQMGRSISLRPKWSDGESSESTPMQSVKARKGALTRLAASAVSRRATPQSSSLVVNQRTVMSRRGPSASTSSPGGRQVKKGGASASGSRAGGQAGTPPRSGPRLRRGSRSTKVVPASSSLSKSPGSPSMRGSGKQLLAFKQRRHSVISLDSPRTRMSRAEAAREAGASKPAHDATDYEYSRLSVDSLITFPDDGMYDTINVRVLVPDAEWRG</sequence>
<reference evidence="2 3" key="1">
    <citation type="submission" date="2010-05" db="EMBL/GenBank/DDBJ databases">
        <title>The Genome Sequence of Thecamonas trahens ATCC 50062.</title>
        <authorList>
            <consortium name="The Broad Institute Genome Sequencing Platform"/>
            <person name="Russ C."/>
            <person name="Cuomo C."/>
            <person name="Shea T."/>
            <person name="Young S.K."/>
            <person name="Zeng Q."/>
            <person name="Koehrsen M."/>
            <person name="Haas B."/>
            <person name="Borodovsky M."/>
            <person name="Guigo R."/>
            <person name="Alvarado L."/>
            <person name="Berlin A."/>
            <person name="Bochicchio J."/>
            <person name="Borenstein D."/>
            <person name="Chapman S."/>
            <person name="Chen Z."/>
            <person name="Freedman E."/>
            <person name="Gellesch M."/>
            <person name="Goldberg J."/>
            <person name="Griggs A."/>
            <person name="Gujja S."/>
            <person name="Heilman E."/>
            <person name="Heiman D."/>
            <person name="Hepburn T."/>
            <person name="Howarth C."/>
            <person name="Jen D."/>
            <person name="Larson L."/>
            <person name="Mehta T."/>
            <person name="Park D."/>
            <person name="Pearson M."/>
            <person name="Roberts A."/>
            <person name="Saif S."/>
            <person name="Shenoy N."/>
            <person name="Sisk P."/>
            <person name="Stolte C."/>
            <person name="Sykes S."/>
            <person name="Thomson T."/>
            <person name="Walk T."/>
            <person name="White J."/>
            <person name="Yandava C."/>
            <person name="Burger G."/>
            <person name="Gray M.W."/>
            <person name="Holland P.W.H."/>
            <person name="King N."/>
            <person name="Lang F.B.F."/>
            <person name="Roger A.J."/>
            <person name="Ruiz-Trillo I."/>
            <person name="Lander E."/>
            <person name="Nusbaum C."/>
        </authorList>
    </citation>
    <scope>NUCLEOTIDE SEQUENCE [LARGE SCALE GENOMIC DNA]</scope>
    <source>
        <strain evidence="2 3">ATCC 50062</strain>
    </source>
</reference>
<name>A0A0L0D580_THETB</name>
<dbReference type="AlphaFoldDB" id="A0A0L0D580"/>
<protein>
    <submittedName>
        <fullName evidence="2">Uncharacterized protein</fullName>
    </submittedName>
</protein>
<dbReference type="RefSeq" id="XP_013759464.1">
    <property type="nucleotide sequence ID" value="XM_013904010.1"/>
</dbReference>
<organism evidence="2 3">
    <name type="scientific">Thecamonas trahens ATCC 50062</name>
    <dbReference type="NCBI Taxonomy" id="461836"/>
    <lineage>
        <taxon>Eukaryota</taxon>
        <taxon>Apusozoa</taxon>
        <taxon>Apusomonadida</taxon>
        <taxon>Apusomonadidae</taxon>
        <taxon>Thecamonas</taxon>
    </lineage>
</organism>
<feature type="region of interest" description="Disordered" evidence="1">
    <location>
        <begin position="470"/>
        <end position="494"/>
    </location>
</feature>